<dbReference type="InterPro" id="IPR048868">
    <property type="entry name" value="OGG-like_put"/>
</dbReference>
<evidence type="ECO:0000313" key="2">
    <source>
        <dbReference type="Proteomes" id="UP000078292"/>
    </source>
</evidence>
<comment type="caution">
    <text evidence="1">The sequence shown here is derived from an EMBL/GenBank/DDBJ whole genome shotgun (WGS) entry which is preliminary data.</text>
</comment>
<reference evidence="1 2" key="1">
    <citation type="submission" date="2016-04" db="EMBL/GenBank/DDBJ databases">
        <title>First whole genome shotgun sequence of the bacterium Enteractinococcus sp. strain UASWS1574.</title>
        <authorList>
            <person name="Crovadore J."/>
            <person name="Chablais R."/>
            <person name="Lefort F."/>
        </authorList>
    </citation>
    <scope>NUCLEOTIDE SEQUENCE [LARGE SCALE GENOMIC DNA]</scope>
    <source>
        <strain evidence="1 2">UASWS1574</strain>
    </source>
</reference>
<organism evidence="1 2">
    <name type="scientific">Enteractinococcus helveticum</name>
    <dbReference type="NCBI Taxonomy" id="1837282"/>
    <lineage>
        <taxon>Bacteria</taxon>
        <taxon>Bacillati</taxon>
        <taxon>Actinomycetota</taxon>
        <taxon>Actinomycetes</taxon>
        <taxon>Micrococcales</taxon>
        <taxon>Micrococcaceae</taxon>
    </lineage>
</organism>
<protein>
    <submittedName>
        <fullName evidence="1">Uncharacterized protein</fullName>
    </submittedName>
</protein>
<sequence>MPTPLCLAEDMKQPFTKQRAFSYDREKWLHWLAEIPGAVTAVTALPNEVDRDAIKHAVKENLEANNVEGAFSSTMIWGYGTIGYGPSRTLKILSNGQENGNTLSDAVVNKLRQSVKVSRTDGGVAGFYYLNNEGKIKDLGPSFFTKWLYFITASGPQGEKAATPILDALVIDWLEEKGMKLRRARSSDYENYVCCLTEWGAPYGLSAAEVEERIFRIIRGGTN</sequence>
<dbReference type="Proteomes" id="UP000078292">
    <property type="component" value="Unassembled WGS sequence"/>
</dbReference>
<accession>A0A1B7M2Q7</accession>
<keyword evidence="2" id="KW-1185">Reference proteome</keyword>
<gene>
    <name evidence="1" type="ORF">A6F49_04315</name>
</gene>
<evidence type="ECO:0000313" key="1">
    <source>
        <dbReference type="EMBL" id="OAV62887.1"/>
    </source>
</evidence>
<dbReference type="EMBL" id="LXEY01000007">
    <property type="protein sequence ID" value="OAV62887.1"/>
    <property type="molecule type" value="Genomic_DNA"/>
</dbReference>
<name>A0A1B7M2Q7_9MICC</name>
<dbReference type="AlphaFoldDB" id="A0A1B7M2Q7"/>
<dbReference type="Pfam" id="PF21790">
    <property type="entry name" value="OGG"/>
    <property type="match status" value="1"/>
</dbReference>
<proteinExistence type="predicted"/>